<evidence type="ECO:0000256" key="6">
    <source>
        <dbReference type="PROSITE-ProRule" id="PRU00782"/>
    </source>
</evidence>
<keyword evidence="5 6" id="KW-0009">Actin-binding</keyword>
<keyword evidence="1" id="KW-0547">Nucleotide-binding</keyword>
<evidence type="ECO:0000256" key="5">
    <source>
        <dbReference type="ARBA" id="ARBA00023203"/>
    </source>
</evidence>
<comment type="similarity">
    <text evidence="6">Belongs to the TRAFAC class myosin-kinesin ATPase superfamily. Myosin family.</text>
</comment>
<dbReference type="GO" id="GO:0016459">
    <property type="term" value="C:myosin complex"/>
    <property type="evidence" value="ECO:0007669"/>
    <property type="project" value="UniProtKB-KW"/>
</dbReference>
<organism evidence="8 9">
    <name type="scientific">Stephania cephalantha</name>
    <dbReference type="NCBI Taxonomy" id="152367"/>
    <lineage>
        <taxon>Eukaryota</taxon>
        <taxon>Viridiplantae</taxon>
        <taxon>Streptophyta</taxon>
        <taxon>Embryophyta</taxon>
        <taxon>Tracheophyta</taxon>
        <taxon>Spermatophyta</taxon>
        <taxon>Magnoliopsida</taxon>
        <taxon>Ranunculales</taxon>
        <taxon>Menispermaceae</taxon>
        <taxon>Menispermoideae</taxon>
        <taxon>Cissampelideae</taxon>
        <taxon>Stephania</taxon>
    </lineage>
</organism>
<dbReference type="PANTHER" id="PTHR13140">
    <property type="entry name" value="MYOSIN"/>
    <property type="match status" value="1"/>
</dbReference>
<dbReference type="InterPro" id="IPR036961">
    <property type="entry name" value="Kinesin_motor_dom_sf"/>
</dbReference>
<accession>A0AAP0KCF0</accession>
<evidence type="ECO:0000313" key="8">
    <source>
        <dbReference type="EMBL" id="KAK9149129.1"/>
    </source>
</evidence>
<evidence type="ECO:0000259" key="7">
    <source>
        <dbReference type="PROSITE" id="PS51456"/>
    </source>
</evidence>
<sequence>MAKCLTNLGGGSALEEKLRYTHMILEAFENAKTFKHANSSQFGKLIDIHFKPTVLLEKMRVIQLAKGERSFRMFYQLCSGAPSSLKDCILLIDVSIHDEKQ</sequence>
<dbReference type="GO" id="GO:0000146">
    <property type="term" value="F:microfilament motor activity"/>
    <property type="evidence" value="ECO:0007669"/>
    <property type="project" value="TreeGrafter"/>
</dbReference>
<gene>
    <name evidence="8" type="ORF">Scep_007886</name>
</gene>
<reference evidence="8 9" key="1">
    <citation type="submission" date="2024-01" db="EMBL/GenBank/DDBJ databases">
        <title>Genome assemblies of Stephania.</title>
        <authorList>
            <person name="Yang L."/>
        </authorList>
    </citation>
    <scope>NUCLEOTIDE SEQUENCE [LARGE SCALE GENOMIC DNA]</scope>
    <source>
        <strain evidence="8">JXDWG</strain>
        <tissue evidence="8">Leaf</tissue>
    </source>
</reference>
<keyword evidence="3 6" id="KW-0518">Myosin</keyword>
<protein>
    <recommendedName>
        <fullName evidence="7">Myosin motor domain-containing protein</fullName>
    </recommendedName>
</protein>
<evidence type="ECO:0000256" key="2">
    <source>
        <dbReference type="ARBA" id="ARBA00022840"/>
    </source>
</evidence>
<evidence type="ECO:0000256" key="3">
    <source>
        <dbReference type="ARBA" id="ARBA00023123"/>
    </source>
</evidence>
<evidence type="ECO:0000256" key="4">
    <source>
        <dbReference type="ARBA" id="ARBA00023175"/>
    </source>
</evidence>
<dbReference type="GO" id="GO:0051015">
    <property type="term" value="F:actin filament binding"/>
    <property type="evidence" value="ECO:0007669"/>
    <property type="project" value="TreeGrafter"/>
</dbReference>
<dbReference type="GO" id="GO:0016020">
    <property type="term" value="C:membrane"/>
    <property type="evidence" value="ECO:0007669"/>
    <property type="project" value="TreeGrafter"/>
</dbReference>
<dbReference type="AlphaFoldDB" id="A0AAP0KCF0"/>
<keyword evidence="4" id="KW-0505">Motor protein</keyword>
<dbReference type="SUPFAM" id="SSF52540">
    <property type="entry name" value="P-loop containing nucleoside triphosphate hydrolases"/>
    <property type="match status" value="1"/>
</dbReference>
<dbReference type="GO" id="GO:0005524">
    <property type="term" value="F:ATP binding"/>
    <property type="evidence" value="ECO:0007669"/>
    <property type="project" value="UniProtKB-KW"/>
</dbReference>
<evidence type="ECO:0000256" key="1">
    <source>
        <dbReference type="ARBA" id="ARBA00022741"/>
    </source>
</evidence>
<comment type="caution">
    <text evidence="8">The sequence shown here is derived from an EMBL/GenBank/DDBJ whole genome shotgun (WGS) entry which is preliminary data.</text>
</comment>
<dbReference type="EMBL" id="JBBNAG010000003">
    <property type="protein sequence ID" value="KAK9149129.1"/>
    <property type="molecule type" value="Genomic_DNA"/>
</dbReference>
<feature type="domain" description="Myosin motor" evidence="7">
    <location>
        <begin position="1"/>
        <end position="101"/>
    </location>
</feature>
<comment type="caution">
    <text evidence="6">Lacks conserved residue(s) required for the propagation of feature annotation.</text>
</comment>
<proteinExistence type="inferred from homology"/>
<dbReference type="PROSITE" id="PS51456">
    <property type="entry name" value="MYOSIN_MOTOR"/>
    <property type="match status" value="1"/>
</dbReference>
<dbReference type="Pfam" id="PF00063">
    <property type="entry name" value="Myosin_head"/>
    <property type="match status" value="1"/>
</dbReference>
<dbReference type="Proteomes" id="UP001419268">
    <property type="component" value="Unassembled WGS sequence"/>
</dbReference>
<name>A0AAP0KCF0_9MAGN</name>
<evidence type="ECO:0000313" key="9">
    <source>
        <dbReference type="Proteomes" id="UP001419268"/>
    </source>
</evidence>
<dbReference type="Gene3D" id="3.40.850.10">
    <property type="entry name" value="Kinesin motor domain"/>
    <property type="match status" value="1"/>
</dbReference>
<dbReference type="InterPro" id="IPR027417">
    <property type="entry name" value="P-loop_NTPase"/>
</dbReference>
<dbReference type="GO" id="GO:0007015">
    <property type="term" value="P:actin filament organization"/>
    <property type="evidence" value="ECO:0007669"/>
    <property type="project" value="TreeGrafter"/>
</dbReference>
<dbReference type="InterPro" id="IPR001609">
    <property type="entry name" value="Myosin_head_motor_dom-like"/>
</dbReference>
<keyword evidence="2" id="KW-0067">ATP-binding</keyword>
<dbReference type="GO" id="GO:0005737">
    <property type="term" value="C:cytoplasm"/>
    <property type="evidence" value="ECO:0007669"/>
    <property type="project" value="TreeGrafter"/>
</dbReference>
<dbReference type="PANTHER" id="PTHR13140:SF706">
    <property type="entry name" value="DILUTE CLASS UNCONVENTIONAL MYOSIN, ISOFORM C"/>
    <property type="match status" value="1"/>
</dbReference>
<keyword evidence="9" id="KW-1185">Reference proteome</keyword>